<gene>
    <name evidence="2" type="ORF">BCR33DRAFT_13339</name>
</gene>
<comment type="caution">
    <text evidence="2">The sequence shown here is derived from an EMBL/GenBank/DDBJ whole genome shotgun (WGS) entry which is preliminary data.</text>
</comment>
<evidence type="ECO:0000256" key="1">
    <source>
        <dbReference type="SAM" id="MobiDB-lite"/>
    </source>
</evidence>
<dbReference type="PANTHER" id="PTHR33096:SF1">
    <property type="entry name" value="CXC1-LIKE CYSTEINE CLUSTER ASSOCIATED WITH KDZ TRANSPOSASES DOMAIN-CONTAINING PROTEIN"/>
    <property type="match status" value="1"/>
</dbReference>
<organism evidence="2 3">
    <name type="scientific">Rhizoclosmatium globosum</name>
    <dbReference type="NCBI Taxonomy" id="329046"/>
    <lineage>
        <taxon>Eukaryota</taxon>
        <taxon>Fungi</taxon>
        <taxon>Fungi incertae sedis</taxon>
        <taxon>Chytridiomycota</taxon>
        <taxon>Chytridiomycota incertae sedis</taxon>
        <taxon>Chytridiomycetes</taxon>
        <taxon>Chytridiales</taxon>
        <taxon>Chytriomycetaceae</taxon>
        <taxon>Rhizoclosmatium</taxon>
    </lineage>
</organism>
<dbReference type="OrthoDB" id="2153963at2759"/>
<dbReference type="Pfam" id="PF18758">
    <property type="entry name" value="KDZ"/>
    <property type="match status" value="1"/>
</dbReference>
<evidence type="ECO:0008006" key="4">
    <source>
        <dbReference type="Google" id="ProtNLM"/>
    </source>
</evidence>
<name>A0A1Y2CPY7_9FUNG</name>
<dbReference type="InterPro" id="IPR040521">
    <property type="entry name" value="KDZ"/>
</dbReference>
<feature type="region of interest" description="Disordered" evidence="1">
    <location>
        <begin position="104"/>
        <end position="128"/>
    </location>
</feature>
<feature type="compositionally biased region" description="Acidic residues" evidence="1">
    <location>
        <begin position="117"/>
        <end position="128"/>
    </location>
</feature>
<feature type="region of interest" description="Disordered" evidence="1">
    <location>
        <begin position="1"/>
        <end position="41"/>
    </location>
</feature>
<protein>
    <recommendedName>
        <fullName evidence="4">CxC2-like cysteine cluster KDZ transposase-associated domain-containing protein</fullName>
    </recommendedName>
</protein>
<sequence length="669" mass="75756">MPYHNEKKSKDDQNHQMAPKRPRGFKTHRPTSLGVPDRNSEEAIELRRGIAEAEAIFHQMVAAGTAQMPPQTKRRRSISYIVKSNPVEQKEDTEDIQWEGFTQEYNDNESAPKPPPEEEDENYNADGEYDATDFMDRGPEFHSYCPRVPKMSRKDHSTRRKSEAEGWIRINEYLRQQVALVLAPNLVGQVCLCGAPAKFRCIHCRLSGNTSVFCCIHVRDHALAHKAIDKDGIVYTREEMRTISCCETNSVHTTSIITLLRLHSGFESIAFNVCSSHDIWALLIGNGFFPGSPSSPRVAFAIELFHVVQQFFAGRIRISSYAASMVLFDNVPLYATRVHDTVYQQFLPSFREFRKCSHLINHLRLTDKVVEKYGVGRTFCPCMGGNEEDSELASYPRMRSNDACFSFKRKTVAAGGGGSYVNPTLAPALFITADFSYIKSVGKEKSVCLSSFRAGEQSQQRDKRCDQNAIFGSCCRHQVMEVVLSVDKGEKLGYCLAVLNYLKTRYPGAKIILFYDIVCKLLAHLKSQGVDTRPYLALVPMLHAPVHGSICQVAFSPKLALGSGLFDGEVIEREWAELQHHVVPTITESKENNADSIFLMVENGAVARNKVFLPNVRKHIDKILEKLQDFMTTVKNLEYGDFKSYSATVKNSKLQIQRQFEHYQEYKQE</sequence>
<accession>A0A1Y2CPY7</accession>
<dbReference type="AlphaFoldDB" id="A0A1Y2CPY7"/>
<proteinExistence type="predicted"/>
<evidence type="ECO:0000313" key="3">
    <source>
        <dbReference type="Proteomes" id="UP000193642"/>
    </source>
</evidence>
<dbReference type="PANTHER" id="PTHR33096">
    <property type="entry name" value="CXC2 DOMAIN-CONTAINING PROTEIN"/>
    <property type="match status" value="1"/>
</dbReference>
<dbReference type="EMBL" id="MCGO01000010">
    <property type="protein sequence ID" value="ORY48904.1"/>
    <property type="molecule type" value="Genomic_DNA"/>
</dbReference>
<feature type="compositionally biased region" description="Basic residues" evidence="1">
    <location>
        <begin position="18"/>
        <end position="29"/>
    </location>
</feature>
<dbReference type="Proteomes" id="UP000193642">
    <property type="component" value="Unassembled WGS sequence"/>
</dbReference>
<evidence type="ECO:0000313" key="2">
    <source>
        <dbReference type="EMBL" id="ORY48904.1"/>
    </source>
</evidence>
<dbReference type="STRING" id="329046.A0A1Y2CPY7"/>
<reference evidence="2 3" key="1">
    <citation type="submission" date="2016-07" db="EMBL/GenBank/DDBJ databases">
        <title>Pervasive Adenine N6-methylation of Active Genes in Fungi.</title>
        <authorList>
            <consortium name="DOE Joint Genome Institute"/>
            <person name="Mondo S.J."/>
            <person name="Dannebaum R.O."/>
            <person name="Kuo R.C."/>
            <person name="Labutti K."/>
            <person name="Haridas S."/>
            <person name="Kuo A."/>
            <person name="Salamov A."/>
            <person name="Ahrendt S.R."/>
            <person name="Lipzen A."/>
            <person name="Sullivan W."/>
            <person name="Andreopoulos W.B."/>
            <person name="Clum A."/>
            <person name="Lindquist E."/>
            <person name="Daum C."/>
            <person name="Ramamoorthy G.K."/>
            <person name="Gryganskyi A."/>
            <person name="Culley D."/>
            <person name="Magnuson J.K."/>
            <person name="James T.Y."/>
            <person name="O'Malley M.A."/>
            <person name="Stajich J.E."/>
            <person name="Spatafora J.W."/>
            <person name="Visel A."/>
            <person name="Grigoriev I.V."/>
        </authorList>
    </citation>
    <scope>NUCLEOTIDE SEQUENCE [LARGE SCALE GENOMIC DNA]</scope>
    <source>
        <strain evidence="2 3">JEL800</strain>
    </source>
</reference>
<keyword evidence="3" id="KW-1185">Reference proteome</keyword>
<feature type="compositionally biased region" description="Basic and acidic residues" evidence="1">
    <location>
        <begin position="1"/>
        <end position="14"/>
    </location>
</feature>